<dbReference type="Proteomes" id="UP001152799">
    <property type="component" value="Chromosome 6"/>
</dbReference>
<keyword evidence="2" id="KW-1185">Reference proteome</keyword>
<evidence type="ECO:0000313" key="2">
    <source>
        <dbReference type="Proteomes" id="UP001152799"/>
    </source>
</evidence>
<protein>
    <submittedName>
        <fullName evidence="1">Uncharacterized protein</fullName>
    </submittedName>
</protein>
<accession>A0A9N9MTW2</accession>
<dbReference type="PANTHER" id="PTHR47018">
    <property type="entry name" value="CXC DOMAIN-CONTAINING PROTEIN-RELATED"/>
    <property type="match status" value="1"/>
</dbReference>
<gene>
    <name evidence="1" type="ORF">CEUTPL_LOCUS10362</name>
</gene>
<name>A0A9N9MTW2_9CUCU</name>
<dbReference type="OrthoDB" id="6758596at2759"/>
<dbReference type="AlphaFoldDB" id="A0A9N9MTW2"/>
<sequence>MANPPNWIPESPTSRSVQLTVMKQLEKLNSIVLYSSLDEQATKKRVVYTVDMALYKPLKQIEMAVKDLKKKWLVKPGELHIIIAQLRTIGEFIQGSGIPELCVECYLYSAAIMKQILEGKHIRRAIEAQITTVSALTSLRLKEFEKECPEQLDYFKPLLQLFGELKELLKQYMLH</sequence>
<reference evidence="1" key="1">
    <citation type="submission" date="2022-01" db="EMBL/GenBank/DDBJ databases">
        <authorList>
            <person name="King R."/>
        </authorList>
    </citation>
    <scope>NUCLEOTIDE SEQUENCE</scope>
</reference>
<dbReference type="PANTHER" id="PTHR47018:SF3">
    <property type="entry name" value="MYCBP-ASSOCIATED PROTEIN"/>
    <property type="match status" value="1"/>
</dbReference>
<proteinExistence type="predicted"/>
<organism evidence="1 2">
    <name type="scientific">Ceutorhynchus assimilis</name>
    <name type="common">cabbage seed weevil</name>
    <dbReference type="NCBI Taxonomy" id="467358"/>
    <lineage>
        <taxon>Eukaryota</taxon>
        <taxon>Metazoa</taxon>
        <taxon>Ecdysozoa</taxon>
        <taxon>Arthropoda</taxon>
        <taxon>Hexapoda</taxon>
        <taxon>Insecta</taxon>
        <taxon>Pterygota</taxon>
        <taxon>Neoptera</taxon>
        <taxon>Endopterygota</taxon>
        <taxon>Coleoptera</taxon>
        <taxon>Polyphaga</taxon>
        <taxon>Cucujiformia</taxon>
        <taxon>Curculionidae</taxon>
        <taxon>Ceutorhynchinae</taxon>
        <taxon>Ceutorhynchus</taxon>
    </lineage>
</organism>
<dbReference type="EMBL" id="OU892282">
    <property type="protein sequence ID" value="CAG9769889.1"/>
    <property type="molecule type" value="Genomic_DNA"/>
</dbReference>
<evidence type="ECO:0000313" key="1">
    <source>
        <dbReference type="EMBL" id="CAG9769889.1"/>
    </source>
</evidence>